<keyword evidence="2" id="KW-1185">Reference proteome</keyword>
<evidence type="ECO:0000313" key="2">
    <source>
        <dbReference type="Proteomes" id="UP001159363"/>
    </source>
</evidence>
<dbReference type="Proteomes" id="UP001159363">
    <property type="component" value="Chromosome 4"/>
</dbReference>
<sequence>MKSFPTEVSHFSRNAYSKLCLSPDLSVPKIHRLFQDTYPDTSVNSTLYTKIPKKTRYGSTAHPCKDDKAYIKPWPQIQNPKFIKFCVELQQCHQVWVKRNWFMHIKICYRSIKAIISGRERKVTMWSERCRGKK</sequence>
<gene>
    <name evidence="1" type="ORF">PR048_016191</name>
</gene>
<name>A0ABQ9HJF8_9NEOP</name>
<accession>A0ABQ9HJF8</accession>
<comment type="caution">
    <text evidence="1">The sequence shown here is derived from an EMBL/GenBank/DDBJ whole genome shotgun (WGS) entry which is preliminary data.</text>
</comment>
<reference evidence="1 2" key="1">
    <citation type="submission" date="2023-02" db="EMBL/GenBank/DDBJ databases">
        <title>LHISI_Scaffold_Assembly.</title>
        <authorList>
            <person name="Stuart O.P."/>
            <person name="Cleave R."/>
            <person name="Magrath M.J.L."/>
            <person name="Mikheyev A.S."/>
        </authorList>
    </citation>
    <scope>NUCLEOTIDE SEQUENCE [LARGE SCALE GENOMIC DNA]</scope>
    <source>
        <strain evidence="1">Daus_M_001</strain>
        <tissue evidence="1">Leg muscle</tissue>
    </source>
</reference>
<dbReference type="EMBL" id="JARBHB010000005">
    <property type="protein sequence ID" value="KAJ8884334.1"/>
    <property type="molecule type" value="Genomic_DNA"/>
</dbReference>
<evidence type="ECO:0000313" key="1">
    <source>
        <dbReference type="EMBL" id="KAJ8884334.1"/>
    </source>
</evidence>
<proteinExistence type="predicted"/>
<organism evidence="1 2">
    <name type="scientific">Dryococelus australis</name>
    <dbReference type="NCBI Taxonomy" id="614101"/>
    <lineage>
        <taxon>Eukaryota</taxon>
        <taxon>Metazoa</taxon>
        <taxon>Ecdysozoa</taxon>
        <taxon>Arthropoda</taxon>
        <taxon>Hexapoda</taxon>
        <taxon>Insecta</taxon>
        <taxon>Pterygota</taxon>
        <taxon>Neoptera</taxon>
        <taxon>Polyneoptera</taxon>
        <taxon>Phasmatodea</taxon>
        <taxon>Verophasmatodea</taxon>
        <taxon>Anareolatae</taxon>
        <taxon>Phasmatidae</taxon>
        <taxon>Eurycanthinae</taxon>
        <taxon>Dryococelus</taxon>
    </lineage>
</organism>
<protein>
    <submittedName>
        <fullName evidence="1">Uncharacterized protein</fullName>
    </submittedName>
</protein>